<proteinExistence type="predicted"/>
<protein>
    <submittedName>
        <fullName evidence="2">Acetylornithine deacetylase</fullName>
    </submittedName>
</protein>
<dbReference type="PANTHER" id="PTHR43808:SF8">
    <property type="entry name" value="PEPTIDASE M20 DIMERISATION DOMAIN-CONTAINING PROTEIN"/>
    <property type="match status" value="1"/>
</dbReference>
<evidence type="ECO:0000313" key="2">
    <source>
        <dbReference type="EMBL" id="SMG21174.1"/>
    </source>
</evidence>
<sequence>MSVRLHEEHTSLLIKLLQMNTITPMETGLPSEITRAQLLYANYAVNRLGGEVVYHESIDKGQLGEEGTPLSIYERAAEMGPSFWDNQTNMVIRFGPKRPAEQTIMFNFHMDTVDGRFSASFDGDLFIGRGAVDMKGPGVALLAGIEAAIQQEPALLDDLTLLIQCVAGEEGGAMGVYGTKALVDKGYIGRLNVFAEPSDGVYFDRSSTSMTARIMVLGDDATDDAPHTGHNATVLLGFLAHTLMKELTGRIEGEGGKMCIAGIHTGMMHNKVYGQGQLLINLAYTSVESGRRMERWLEEVYRAALDLFTSEFSSLSAAVRTARDAHDICHLTWLKRGLPVLSNRDPALEGLLNDLGWKRNPDDFAEHAFTCDAMWAQHPDYYTIVFGPGSLGGNHAHADGEYIELQELEKYAGQIRDLVCAYHEHASMHKSRVEEMMR</sequence>
<dbReference type="SUPFAM" id="SSF53187">
    <property type="entry name" value="Zn-dependent exopeptidases"/>
    <property type="match status" value="1"/>
</dbReference>
<gene>
    <name evidence="2" type="ORF">SAMN06295960_1090</name>
</gene>
<dbReference type="RefSeq" id="WP_085493273.1">
    <property type="nucleotide sequence ID" value="NZ_FXAZ01000001.1"/>
</dbReference>
<dbReference type="Gene3D" id="3.40.630.10">
    <property type="entry name" value="Zn peptidases"/>
    <property type="match status" value="2"/>
</dbReference>
<accession>A0A1X7J0J8</accession>
<dbReference type="STRING" id="1852522.SAMN06295960_1090"/>
<dbReference type="GO" id="GO:0016787">
    <property type="term" value="F:hydrolase activity"/>
    <property type="evidence" value="ECO:0007669"/>
    <property type="project" value="InterPro"/>
</dbReference>
<keyword evidence="1" id="KW-0862">Zinc</keyword>
<organism evidence="2 3">
    <name type="scientific">Paenibacillus aquistagni</name>
    <dbReference type="NCBI Taxonomy" id="1852522"/>
    <lineage>
        <taxon>Bacteria</taxon>
        <taxon>Bacillati</taxon>
        <taxon>Bacillota</taxon>
        <taxon>Bacilli</taxon>
        <taxon>Bacillales</taxon>
        <taxon>Paenibacillaceae</taxon>
        <taxon>Paenibacillus</taxon>
    </lineage>
</organism>
<dbReference type="Proteomes" id="UP000193834">
    <property type="component" value="Unassembled WGS sequence"/>
</dbReference>
<dbReference type="InterPro" id="IPR050072">
    <property type="entry name" value="Peptidase_M20A"/>
</dbReference>
<dbReference type="AlphaFoldDB" id="A0A1X7J0J8"/>
<evidence type="ECO:0000313" key="3">
    <source>
        <dbReference type="Proteomes" id="UP000193834"/>
    </source>
</evidence>
<evidence type="ECO:0000256" key="1">
    <source>
        <dbReference type="ARBA" id="ARBA00022833"/>
    </source>
</evidence>
<dbReference type="EMBL" id="FXAZ01000001">
    <property type="protein sequence ID" value="SMG21174.1"/>
    <property type="molecule type" value="Genomic_DNA"/>
</dbReference>
<dbReference type="Pfam" id="PF01546">
    <property type="entry name" value="Peptidase_M20"/>
    <property type="match status" value="1"/>
</dbReference>
<keyword evidence="3" id="KW-1185">Reference proteome</keyword>
<dbReference type="InterPro" id="IPR002933">
    <property type="entry name" value="Peptidase_M20"/>
</dbReference>
<name>A0A1X7J0J8_9BACL</name>
<reference evidence="2 3" key="1">
    <citation type="submission" date="2017-04" db="EMBL/GenBank/DDBJ databases">
        <authorList>
            <person name="Afonso C.L."/>
            <person name="Miller P.J."/>
            <person name="Scott M.A."/>
            <person name="Spackman E."/>
            <person name="Goraichik I."/>
            <person name="Dimitrov K.M."/>
            <person name="Suarez D.L."/>
            <person name="Swayne D.E."/>
        </authorList>
    </citation>
    <scope>NUCLEOTIDE SEQUENCE [LARGE SCALE GENOMIC DNA]</scope>
    <source>
        <strain evidence="2 3">11</strain>
    </source>
</reference>
<dbReference type="OrthoDB" id="9792335at2"/>
<dbReference type="PANTHER" id="PTHR43808">
    <property type="entry name" value="ACETYLORNITHINE DEACETYLASE"/>
    <property type="match status" value="1"/>
</dbReference>